<dbReference type="Pfam" id="PF03547">
    <property type="entry name" value="Mem_trans"/>
    <property type="match status" value="1"/>
</dbReference>
<dbReference type="GO" id="GO:0005886">
    <property type="term" value="C:plasma membrane"/>
    <property type="evidence" value="ECO:0007669"/>
    <property type="project" value="UniProtKB-SubCell"/>
</dbReference>
<evidence type="ECO:0000256" key="8">
    <source>
        <dbReference type="SAM" id="Phobius"/>
    </source>
</evidence>
<dbReference type="GO" id="GO:0055085">
    <property type="term" value="P:transmembrane transport"/>
    <property type="evidence" value="ECO:0007669"/>
    <property type="project" value="InterPro"/>
</dbReference>
<keyword evidence="10" id="KW-1185">Reference proteome</keyword>
<evidence type="ECO:0000256" key="4">
    <source>
        <dbReference type="ARBA" id="ARBA00022475"/>
    </source>
</evidence>
<evidence type="ECO:0000313" key="10">
    <source>
        <dbReference type="Proteomes" id="UP000266313"/>
    </source>
</evidence>
<dbReference type="InterPro" id="IPR038770">
    <property type="entry name" value="Na+/solute_symporter_sf"/>
</dbReference>
<comment type="similarity">
    <text evidence="2">Belongs to the auxin efflux carrier (TC 2.A.69) family.</text>
</comment>
<dbReference type="EMBL" id="AP017928">
    <property type="protein sequence ID" value="BBA34719.1"/>
    <property type="molecule type" value="Genomic_DNA"/>
</dbReference>
<organism evidence="9 10">
    <name type="scientific">Methylocaldum marinum</name>
    <dbReference type="NCBI Taxonomy" id="1432792"/>
    <lineage>
        <taxon>Bacteria</taxon>
        <taxon>Pseudomonadati</taxon>
        <taxon>Pseudomonadota</taxon>
        <taxon>Gammaproteobacteria</taxon>
        <taxon>Methylococcales</taxon>
        <taxon>Methylococcaceae</taxon>
        <taxon>Methylocaldum</taxon>
    </lineage>
</organism>
<dbReference type="PANTHER" id="PTHR36838">
    <property type="entry name" value="AUXIN EFFLUX CARRIER FAMILY PROTEIN"/>
    <property type="match status" value="1"/>
</dbReference>
<dbReference type="Gene3D" id="1.20.1530.20">
    <property type="match status" value="1"/>
</dbReference>
<keyword evidence="3" id="KW-0813">Transport</keyword>
<evidence type="ECO:0000256" key="1">
    <source>
        <dbReference type="ARBA" id="ARBA00004651"/>
    </source>
</evidence>
<feature type="transmembrane region" description="Helical" evidence="8">
    <location>
        <begin position="65"/>
        <end position="86"/>
    </location>
</feature>
<reference evidence="9 10" key="1">
    <citation type="submission" date="2016-12" db="EMBL/GenBank/DDBJ databases">
        <title>Genome sequencing of Methylocaldum marinum.</title>
        <authorList>
            <person name="Takeuchi M."/>
            <person name="Kamagata Y."/>
            <person name="Hiraoka S."/>
            <person name="Oshima K."/>
            <person name="Hattori M."/>
            <person name="Iwasaki W."/>
        </authorList>
    </citation>
    <scope>NUCLEOTIDE SEQUENCE [LARGE SCALE GENOMIC DNA]</scope>
    <source>
        <strain evidence="9 10">S8</strain>
    </source>
</reference>
<evidence type="ECO:0000256" key="5">
    <source>
        <dbReference type="ARBA" id="ARBA00022692"/>
    </source>
</evidence>
<dbReference type="AlphaFoldDB" id="A0A250KY55"/>
<dbReference type="PANTHER" id="PTHR36838:SF3">
    <property type="entry name" value="TRANSPORTER AUXIN EFFLUX CARRIER EC FAMILY"/>
    <property type="match status" value="1"/>
</dbReference>
<dbReference type="InterPro" id="IPR004776">
    <property type="entry name" value="Mem_transp_PIN-like"/>
</dbReference>
<evidence type="ECO:0000313" key="9">
    <source>
        <dbReference type="EMBL" id="BBA34719.1"/>
    </source>
</evidence>
<feature type="transmembrane region" description="Helical" evidence="8">
    <location>
        <begin position="281"/>
        <end position="301"/>
    </location>
</feature>
<evidence type="ECO:0000256" key="6">
    <source>
        <dbReference type="ARBA" id="ARBA00022989"/>
    </source>
</evidence>
<feature type="transmembrane region" description="Helical" evidence="8">
    <location>
        <begin position="157"/>
        <end position="179"/>
    </location>
</feature>
<accession>A0A250KY55</accession>
<gene>
    <name evidence="9" type="ORF">sS8_2774</name>
</gene>
<evidence type="ECO:0000256" key="3">
    <source>
        <dbReference type="ARBA" id="ARBA00022448"/>
    </source>
</evidence>
<dbReference type="OrthoDB" id="5291198at2"/>
<dbReference type="Proteomes" id="UP000266313">
    <property type="component" value="Chromosome"/>
</dbReference>
<keyword evidence="7 8" id="KW-0472">Membrane</keyword>
<keyword evidence="6 8" id="KW-1133">Transmembrane helix</keyword>
<dbReference type="KEGG" id="mmai:sS8_2774"/>
<feature type="transmembrane region" description="Helical" evidence="8">
    <location>
        <begin position="124"/>
        <end position="145"/>
    </location>
</feature>
<keyword evidence="5 8" id="KW-0812">Transmembrane</keyword>
<feature type="transmembrane region" description="Helical" evidence="8">
    <location>
        <begin position="191"/>
        <end position="211"/>
    </location>
</feature>
<feature type="transmembrane region" description="Helical" evidence="8">
    <location>
        <begin position="223"/>
        <end position="246"/>
    </location>
</feature>
<feature type="transmembrane region" description="Helical" evidence="8">
    <location>
        <begin position="33"/>
        <end position="53"/>
    </location>
</feature>
<feature type="transmembrane region" description="Helical" evidence="8">
    <location>
        <begin position="93"/>
        <end position="112"/>
    </location>
</feature>
<feature type="transmembrane region" description="Helical" evidence="8">
    <location>
        <begin position="252"/>
        <end position="272"/>
    </location>
</feature>
<evidence type="ECO:0000256" key="7">
    <source>
        <dbReference type="ARBA" id="ARBA00023136"/>
    </source>
</evidence>
<evidence type="ECO:0000256" key="2">
    <source>
        <dbReference type="ARBA" id="ARBA00010145"/>
    </source>
</evidence>
<comment type="subcellular location">
    <subcellularLocation>
        <location evidence="1">Cell membrane</location>
        <topology evidence="1">Multi-pass membrane protein</topology>
    </subcellularLocation>
</comment>
<proteinExistence type="inferred from homology"/>
<keyword evidence="4" id="KW-1003">Cell membrane</keyword>
<dbReference type="RefSeq" id="WP_119630075.1">
    <property type="nucleotide sequence ID" value="NZ_AP017928.1"/>
</dbReference>
<protein>
    <submittedName>
        <fullName evidence="9">Auxin efflux carrier</fullName>
    </submittedName>
</protein>
<name>A0A250KY55_9GAMM</name>
<sequence>MVSVLVQMAVLILCGAMWRIIRPGGLDADQTRLALTAVVFYLLLPALVLSVLWTADLGIDTLKISLFGAGIILFGIAITWVAARFVKLAPQRLGAAMLGIAFSNVTYMGLPVLEQTFGPWARTIVVQIDLFGSMPLVFTLGVLIARHYGTSNSENESMLRSLLLNPPLWTATIALGLNLAGIKQPDWMERFLTGLSDAVVPLMLISLGLGLRWHAWHTRNLPLALVVVAFKMAAMPLFGLGLGLALGFGGDTLTALVLEAAMPSMLLGIVYCDRYRLDTSFYALAVSLTTLVAMVSLPFWHHRLSTLSYGH</sequence>
<feature type="transmembrane region" description="Helical" evidence="8">
    <location>
        <begin position="6"/>
        <end position="21"/>
    </location>
</feature>